<dbReference type="Proteomes" id="UP000828390">
    <property type="component" value="Unassembled WGS sequence"/>
</dbReference>
<name>A0A9D4J417_DREPO</name>
<dbReference type="AlphaFoldDB" id="A0A9D4J417"/>
<gene>
    <name evidence="1" type="ORF">DPMN_148624</name>
</gene>
<dbReference type="EMBL" id="JAIWYP010000007">
    <property type="protein sequence ID" value="KAH3795079.1"/>
    <property type="molecule type" value="Genomic_DNA"/>
</dbReference>
<reference evidence="1" key="1">
    <citation type="journal article" date="2019" name="bioRxiv">
        <title>The Genome of the Zebra Mussel, Dreissena polymorpha: A Resource for Invasive Species Research.</title>
        <authorList>
            <person name="McCartney M.A."/>
            <person name="Auch B."/>
            <person name="Kono T."/>
            <person name="Mallez S."/>
            <person name="Zhang Y."/>
            <person name="Obille A."/>
            <person name="Becker A."/>
            <person name="Abrahante J.E."/>
            <person name="Garbe J."/>
            <person name="Badalamenti J.P."/>
            <person name="Herman A."/>
            <person name="Mangelson H."/>
            <person name="Liachko I."/>
            <person name="Sullivan S."/>
            <person name="Sone E.D."/>
            <person name="Koren S."/>
            <person name="Silverstein K.A.T."/>
            <person name="Beckman K.B."/>
            <person name="Gohl D.M."/>
        </authorList>
    </citation>
    <scope>NUCLEOTIDE SEQUENCE</scope>
    <source>
        <strain evidence="1">Duluth1</strain>
        <tissue evidence="1">Whole animal</tissue>
    </source>
</reference>
<protein>
    <submittedName>
        <fullName evidence="1">Uncharacterized protein</fullName>
    </submittedName>
</protein>
<reference evidence="1" key="2">
    <citation type="submission" date="2020-11" db="EMBL/GenBank/DDBJ databases">
        <authorList>
            <person name="McCartney M.A."/>
            <person name="Auch B."/>
            <person name="Kono T."/>
            <person name="Mallez S."/>
            <person name="Becker A."/>
            <person name="Gohl D.M."/>
            <person name="Silverstein K.A.T."/>
            <person name="Koren S."/>
            <person name="Bechman K.B."/>
            <person name="Herman A."/>
            <person name="Abrahante J.E."/>
            <person name="Garbe J."/>
        </authorList>
    </citation>
    <scope>NUCLEOTIDE SEQUENCE</scope>
    <source>
        <strain evidence="1">Duluth1</strain>
        <tissue evidence="1">Whole animal</tissue>
    </source>
</reference>
<accession>A0A9D4J417</accession>
<proteinExistence type="predicted"/>
<comment type="caution">
    <text evidence="1">The sequence shown here is derived from an EMBL/GenBank/DDBJ whole genome shotgun (WGS) entry which is preliminary data.</text>
</comment>
<evidence type="ECO:0000313" key="2">
    <source>
        <dbReference type="Proteomes" id="UP000828390"/>
    </source>
</evidence>
<keyword evidence="2" id="KW-1185">Reference proteome</keyword>
<evidence type="ECO:0000313" key="1">
    <source>
        <dbReference type="EMBL" id="KAH3795079.1"/>
    </source>
</evidence>
<sequence>MPSAIFSAKTLDHCAIENSERSMFICSRGNAPVYITELLTLQLPKLTLISAENKVMSYTVPVNKRRTFSDRAFRTAGPRIWNTIP</sequence>
<organism evidence="1 2">
    <name type="scientific">Dreissena polymorpha</name>
    <name type="common">Zebra mussel</name>
    <name type="synonym">Mytilus polymorpha</name>
    <dbReference type="NCBI Taxonomy" id="45954"/>
    <lineage>
        <taxon>Eukaryota</taxon>
        <taxon>Metazoa</taxon>
        <taxon>Spiralia</taxon>
        <taxon>Lophotrochozoa</taxon>
        <taxon>Mollusca</taxon>
        <taxon>Bivalvia</taxon>
        <taxon>Autobranchia</taxon>
        <taxon>Heteroconchia</taxon>
        <taxon>Euheterodonta</taxon>
        <taxon>Imparidentia</taxon>
        <taxon>Neoheterodontei</taxon>
        <taxon>Myida</taxon>
        <taxon>Dreissenoidea</taxon>
        <taxon>Dreissenidae</taxon>
        <taxon>Dreissena</taxon>
    </lineage>
</organism>